<proteinExistence type="predicted"/>
<dbReference type="PANTHER" id="PTHR43434">
    <property type="entry name" value="PHOSPHOGLYCOLATE PHOSPHATASE"/>
    <property type="match status" value="1"/>
</dbReference>
<comment type="caution">
    <text evidence="1">The sequence shown here is derived from an EMBL/GenBank/DDBJ whole genome shotgun (WGS) entry which is preliminary data.</text>
</comment>
<gene>
    <name evidence="1" type="ORF">ACFO0S_09145</name>
</gene>
<keyword evidence="2" id="KW-1185">Reference proteome</keyword>
<dbReference type="RefSeq" id="WP_378141611.1">
    <property type="nucleotide sequence ID" value="NZ_JBHSEF010000022.1"/>
</dbReference>
<dbReference type="EC" id="3.-.-.-" evidence="1"/>
<sequence>MESIIFDLDGTLWDSRQTIAEAWTTAVQEQGYEERVFTKDDIGSIMGLQIPVIAERLFPMETLERRKEIMDACAREDQQMIREQGGVLFPKLEETLKELKKTHRLFIVSNCEDGYIEAFYAAHGLEAYFEDFENPGRTGLSKGENIQLIMERNSISSAIYVGDTQGDLDAARHAGIPFVFAAYGFGEPEAYDYKIEAFDQLLILT</sequence>
<dbReference type="InterPro" id="IPR041492">
    <property type="entry name" value="HAD_2"/>
</dbReference>
<reference evidence="2" key="1">
    <citation type="journal article" date="2019" name="Int. J. Syst. Evol. Microbiol.">
        <title>The Global Catalogue of Microorganisms (GCM) 10K type strain sequencing project: providing services to taxonomists for standard genome sequencing and annotation.</title>
        <authorList>
            <consortium name="The Broad Institute Genomics Platform"/>
            <consortium name="The Broad Institute Genome Sequencing Center for Infectious Disease"/>
            <person name="Wu L."/>
            <person name="Ma J."/>
        </authorList>
    </citation>
    <scope>NUCLEOTIDE SEQUENCE [LARGE SCALE GENOMIC DNA]</scope>
    <source>
        <strain evidence="2">CCUG 50353</strain>
    </source>
</reference>
<dbReference type="GO" id="GO:0016787">
    <property type="term" value="F:hydrolase activity"/>
    <property type="evidence" value="ECO:0007669"/>
    <property type="project" value="UniProtKB-KW"/>
</dbReference>
<dbReference type="SFLD" id="SFLDG01129">
    <property type="entry name" value="C1.5:_HAD__Beta-PGM__Phosphata"/>
    <property type="match status" value="1"/>
</dbReference>
<dbReference type="SUPFAM" id="SSF56784">
    <property type="entry name" value="HAD-like"/>
    <property type="match status" value="1"/>
</dbReference>
<dbReference type="InterPro" id="IPR023214">
    <property type="entry name" value="HAD_sf"/>
</dbReference>
<dbReference type="InterPro" id="IPR050155">
    <property type="entry name" value="HAD-like_hydrolase_sf"/>
</dbReference>
<dbReference type="Proteomes" id="UP001595733">
    <property type="component" value="Unassembled WGS sequence"/>
</dbReference>
<dbReference type="Pfam" id="PF13419">
    <property type="entry name" value="HAD_2"/>
    <property type="match status" value="1"/>
</dbReference>
<dbReference type="InterPro" id="IPR023198">
    <property type="entry name" value="PGP-like_dom2"/>
</dbReference>
<dbReference type="NCBIfam" id="TIGR01549">
    <property type="entry name" value="HAD-SF-IA-v1"/>
    <property type="match status" value="1"/>
</dbReference>
<evidence type="ECO:0000313" key="2">
    <source>
        <dbReference type="Proteomes" id="UP001595733"/>
    </source>
</evidence>
<name>A0ABV8UWX0_9BACL</name>
<dbReference type="PANTHER" id="PTHR43434:SF1">
    <property type="entry name" value="PHOSPHOGLYCOLATE PHOSPHATASE"/>
    <property type="match status" value="1"/>
</dbReference>
<protein>
    <submittedName>
        <fullName evidence="1">HAD family hydrolase</fullName>
        <ecNumber evidence="1">3.-.-.-</ecNumber>
    </submittedName>
</protein>
<accession>A0ABV8UWX0</accession>
<evidence type="ECO:0000313" key="1">
    <source>
        <dbReference type="EMBL" id="MFC4355211.1"/>
    </source>
</evidence>
<keyword evidence="1" id="KW-0378">Hydrolase</keyword>
<dbReference type="EMBL" id="JBHSEF010000022">
    <property type="protein sequence ID" value="MFC4355211.1"/>
    <property type="molecule type" value="Genomic_DNA"/>
</dbReference>
<dbReference type="Gene3D" id="1.10.150.240">
    <property type="entry name" value="Putative phosphatase, domain 2"/>
    <property type="match status" value="1"/>
</dbReference>
<organism evidence="1 2">
    <name type="scientific">Chryseomicrobium palamuruense</name>
    <dbReference type="NCBI Taxonomy" id="682973"/>
    <lineage>
        <taxon>Bacteria</taxon>
        <taxon>Bacillati</taxon>
        <taxon>Bacillota</taxon>
        <taxon>Bacilli</taxon>
        <taxon>Bacillales</taxon>
        <taxon>Caryophanaceae</taxon>
        <taxon>Chryseomicrobium</taxon>
    </lineage>
</organism>
<dbReference type="Gene3D" id="3.40.50.1000">
    <property type="entry name" value="HAD superfamily/HAD-like"/>
    <property type="match status" value="1"/>
</dbReference>
<dbReference type="InterPro" id="IPR006439">
    <property type="entry name" value="HAD-SF_hydro_IA"/>
</dbReference>
<dbReference type="SFLD" id="SFLDS00003">
    <property type="entry name" value="Haloacid_Dehalogenase"/>
    <property type="match status" value="1"/>
</dbReference>
<dbReference type="InterPro" id="IPR036412">
    <property type="entry name" value="HAD-like_sf"/>
</dbReference>